<reference evidence="1 2" key="1">
    <citation type="journal article" date="2014" name="Agronomy (Basel)">
        <title>A Draft Genome Sequence for Ensete ventricosum, the Drought-Tolerant Tree Against Hunger.</title>
        <authorList>
            <person name="Harrison J."/>
            <person name="Moore K.A."/>
            <person name="Paszkiewicz K."/>
            <person name="Jones T."/>
            <person name="Grant M."/>
            <person name="Ambacheew D."/>
            <person name="Muzemil S."/>
            <person name="Studholme D.J."/>
        </authorList>
    </citation>
    <scope>NUCLEOTIDE SEQUENCE [LARGE SCALE GENOMIC DNA]</scope>
</reference>
<gene>
    <name evidence="1" type="ORF">B296_00000119</name>
</gene>
<proteinExistence type="predicted"/>
<evidence type="ECO:0000313" key="1">
    <source>
        <dbReference type="EMBL" id="RRT82601.1"/>
    </source>
</evidence>
<dbReference type="AlphaFoldDB" id="A0A427B2B1"/>
<dbReference type="EMBL" id="AMZH03000661">
    <property type="protein sequence ID" value="RRT82601.1"/>
    <property type="molecule type" value="Genomic_DNA"/>
</dbReference>
<protein>
    <submittedName>
        <fullName evidence="1">Uncharacterized protein</fullName>
    </submittedName>
</protein>
<dbReference type="Proteomes" id="UP000287651">
    <property type="component" value="Unassembled WGS sequence"/>
</dbReference>
<evidence type="ECO:0000313" key="2">
    <source>
        <dbReference type="Proteomes" id="UP000287651"/>
    </source>
</evidence>
<sequence length="149" mass="16967">MSSVVMMLIGEKDVSEQITKPGLISDFMDLKIKHQKASEDFMDQKIKHQRMSANMFPASSTSLEVSTMSSMMTTNMSRESYAWLLARQPQSPVSIDWRPHEWHTGSQAQSIDEKESGVVVYSLRYHTAMGKKEFFAFCSPFSLLAWGFV</sequence>
<organism evidence="1 2">
    <name type="scientific">Ensete ventricosum</name>
    <name type="common">Abyssinian banana</name>
    <name type="synonym">Musa ensete</name>
    <dbReference type="NCBI Taxonomy" id="4639"/>
    <lineage>
        <taxon>Eukaryota</taxon>
        <taxon>Viridiplantae</taxon>
        <taxon>Streptophyta</taxon>
        <taxon>Embryophyta</taxon>
        <taxon>Tracheophyta</taxon>
        <taxon>Spermatophyta</taxon>
        <taxon>Magnoliopsida</taxon>
        <taxon>Liliopsida</taxon>
        <taxon>Zingiberales</taxon>
        <taxon>Musaceae</taxon>
        <taxon>Ensete</taxon>
    </lineage>
</organism>
<comment type="caution">
    <text evidence="1">The sequence shown here is derived from an EMBL/GenBank/DDBJ whole genome shotgun (WGS) entry which is preliminary data.</text>
</comment>
<accession>A0A427B2B1</accession>
<name>A0A427B2B1_ENSVE</name>